<accession>A0A6J8EX45</accession>
<evidence type="ECO:0000256" key="1">
    <source>
        <dbReference type="SAM" id="MobiDB-lite"/>
    </source>
</evidence>
<reference evidence="2 3" key="1">
    <citation type="submission" date="2020-06" db="EMBL/GenBank/DDBJ databases">
        <authorList>
            <person name="Li R."/>
            <person name="Bekaert M."/>
        </authorList>
    </citation>
    <scope>NUCLEOTIDE SEQUENCE [LARGE SCALE GENOMIC DNA]</scope>
    <source>
        <strain evidence="3">wild</strain>
    </source>
</reference>
<dbReference type="EMBL" id="CACVKT020010157">
    <property type="protein sequence ID" value="CAC5425084.1"/>
    <property type="molecule type" value="Genomic_DNA"/>
</dbReference>
<protein>
    <submittedName>
        <fullName evidence="2">Uncharacterized protein</fullName>
    </submittedName>
</protein>
<dbReference type="Proteomes" id="UP000507470">
    <property type="component" value="Unassembled WGS sequence"/>
</dbReference>
<sequence>MSDESKRHIMRDLSNHSDEMIKEQIAKGNDGKLNGDNLDIYVTTNDVRMENKNKDYHFFASDITFDRVKVSHLSNSTPIGNTETVALKEMIPSLEEDALYKNALKVILSRVIVNYCESFNWMKPIIPKHIQHPLQEVMSQKSSIHWLPIMLKNEAKYADCVQIMASYDDHLSTWYRKAGRGGDLDNLQVPVGGDQLPRKMYKRFFKTDSGRDKGTLYSLKLLIQRSNVNGKVKSRFEAHEDFALTVGCAYFLNFIMQHFKMKDLADTPSHPKMQKNIKMMHNHHKKELLAAPVKLQVEIYGQVFFVQSQQQGNMLAFELFIGDRKYIINITHEQAAAGAKLSLNDLNNTSIVISIIKNERDDLYNYVNQFMQWSSIVQFKEIKKSPFSFDRSEFETSVTRTINRLKRDLPPLHNEGDEDEDEDEEEEDSDEQ</sequence>
<feature type="region of interest" description="Disordered" evidence="1">
    <location>
        <begin position="405"/>
        <end position="432"/>
    </location>
</feature>
<name>A0A6J8EX45_MYTCO</name>
<gene>
    <name evidence="2" type="ORF">MCOR_56933</name>
</gene>
<proteinExistence type="predicted"/>
<dbReference type="AlphaFoldDB" id="A0A6J8EX45"/>
<dbReference type="OrthoDB" id="6104512at2759"/>
<feature type="compositionally biased region" description="Acidic residues" evidence="1">
    <location>
        <begin position="416"/>
        <end position="432"/>
    </location>
</feature>
<keyword evidence="3" id="KW-1185">Reference proteome</keyword>
<evidence type="ECO:0000313" key="3">
    <source>
        <dbReference type="Proteomes" id="UP000507470"/>
    </source>
</evidence>
<evidence type="ECO:0000313" key="2">
    <source>
        <dbReference type="EMBL" id="CAC5425084.1"/>
    </source>
</evidence>
<organism evidence="2 3">
    <name type="scientific">Mytilus coruscus</name>
    <name type="common">Sea mussel</name>
    <dbReference type="NCBI Taxonomy" id="42192"/>
    <lineage>
        <taxon>Eukaryota</taxon>
        <taxon>Metazoa</taxon>
        <taxon>Spiralia</taxon>
        <taxon>Lophotrochozoa</taxon>
        <taxon>Mollusca</taxon>
        <taxon>Bivalvia</taxon>
        <taxon>Autobranchia</taxon>
        <taxon>Pteriomorphia</taxon>
        <taxon>Mytilida</taxon>
        <taxon>Mytiloidea</taxon>
        <taxon>Mytilidae</taxon>
        <taxon>Mytilinae</taxon>
        <taxon>Mytilus</taxon>
    </lineage>
</organism>